<dbReference type="PROSITE" id="PS00606">
    <property type="entry name" value="KS3_1"/>
    <property type="match status" value="1"/>
</dbReference>
<comment type="pathway">
    <text evidence="1">Lipid metabolism; fatty acid biosynthesis.</text>
</comment>
<dbReference type="InterPro" id="IPR000794">
    <property type="entry name" value="Beta-ketoacyl_synthase"/>
</dbReference>
<sequence>MKPLAIHAYTATTALGAGREALWRALREQRSGLEPCDFEDADLATWIGRVPGCEDVALPAPLADWMCRNNQLAELTLQQDGFLDAVEQALTRHAPERIGLFLGTSTSGIRSTERAYREVVDGRLPDWFSFEHTHDYFALCGYVQRRLGLAGPALTISTACSSSAKVFASAARSIAAGFCDVAVVGGVDSLCLTTLYGFASLQLTSPEPCRPWDAQRSGISIGEAGGFALVGPIDEGDSGTRVIGIGESGDAYHMAAPEPDGRGAALAMRRALASAGVAADAVDYINLHGTATPANDQAEDRAVVDVFGASTPASSTKGWTGHTLGAAGIVEAVVACLALEHDYRPATLNTREVGRELSCRVLTAPEPGGVKRVLSNNFGFGGSNCSLLLAGGAA</sequence>
<dbReference type="GO" id="GO:0006633">
    <property type="term" value="P:fatty acid biosynthetic process"/>
    <property type="evidence" value="ECO:0007669"/>
    <property type="project" value="UniProtKB-UniPathway"/>
</dbReference>
<dbReference type="CDD" id="cd00834">
    <property type="entry name" value="KAS_I_II"/>
    <property type="match status" value="1"/>
</dbReference>
<dbReference type="AlphaFoldDB" id="A0A084IQ64"/>
<comment type="similarity">
    <text evidence="2 4">Belongs to the thiolase-like superfamily. Beta-ketoacyl-ACP synthases family.</text>
</comment>
<dbReference type="InterPro" id="IPR016039">
    <property type="entry name" value="Thiolase-like"/>
</dbReference>
<feature type="domain" description="Ketosynthase family 3 (KS3)" evidence="5">
    <location>
        <begin position="1"/>
        <end position="391"/>
    </location>
</feature>
<dbReference type="Gene3D" id="3.40.47.10">
    <property type="match status" value="2"/>
</dbReference>
<evidence type="ECO:0000313" key="6">
    <source>
        <dbReference type="EMBL" id="KEZ78848.1"/>
    </source>
</evidence>
<keyword evidence="6" id="KW-0012">Acyltransferase</keyword>
<dbReference type="SUPFAM" id="SSF53901">
    <property type="entry name" value="Thiolase-like"/>
    <property type="match status" value="1"/>
</dbReference>
<evidence type="ECO:0000256" key="1">
    <source>
        <dbReference type="ARBA" id="ARBA00005194"/>
    </source>
</evidence>
<reference evidence="6 7" key="1">
    <citation type="submission" date="2013-03" db="EMBL/GenBank/DDBJ databases">
        <title>Salinisphaera hydrothermalis C41B8 Genome Sequencing.</title>
        <authorList>
            <person name="Li C."/>
            <person name="Lai Q."/>
            <person name="Shao Z."/>
        </authorList>
    </citation>
    <scope>NUCLEOTIDE SEQUENCE [LARGE SCALE GENOMIC DNA]</scope>
    <source>
        <strain evidence="6 7">C41B8</strain>
    </source>
</reference>
<organism evidence="6 7">
    <name type="scientific">Salinisphaera hydrothermalis (strain C41B8)</name>
    <dbReference type="NCBI Taxonomy" id="1304275"/>
    <lineage>
        <taxon>Bacteria</taxon>
        <taxon>Pseudomonadati</taxon>
        <taxon>Pseudomonadota</taxon>
        <taxon>Gammaproteobacteria</taxon>
        <taxon>Salinisphaerales</taxon>
        <taxon>Salinisphaeraceae</taxon>
        <taxon>Salinisphaera</taxon>
    </lineage>
</organism>
<protein>
    <submittedName>
        <fullName evidence="6">3-oxoacyl-(Acyl carrier protein) synthase I</fullName>
        <ecNumber evidence="6">2.3.1.41</ecNumber>
    </submittedName>
</protein>
<dbReference type="Pfam" id="PF02801">
    <property type="entry name" value="Ketoacyl-synt_C"/>
    <property type="match status" value="1"/>
</dbReference>
<evidence type="ECO:0000259" key="5">
    <source>
        <dbReference type="PROSITE" id="PS52004"/>
    </source>
</evidence>
<dbReference type="NCBIfam" id="NF006618">
    <property type="entry name" value="PRK09185.1"/>
    <property type="match status" value="1"/>
</dbReference>
<dbReference type="eggNOG" id="COG0304">
    <property type="taxonomic scope" value="Bacteria"/>
</dbReference>
<keyword evidence="3 4" id="KW-0808">Transferase</keyword>
<evidence type="ECO:0000256" key="3">
    <source>
        <dbReference type="ARBA" id="ARBA00022679"/>
    </source>
</evidence>
<dbReference type="InterPro" id="IPR014030">
    <property type="entry name" value="Ketoacyl_synth_N"/>
</dbReference>
<dbReference type="EMBL" id="APNK01000002">
    <property type="protein sequence ID" value="KEZ78848.1"/>
    <property type="molecule type" value="Genomic_DNA"/>
</dbReference>
<dbReference type="RefSeq" id="WP_037333747.1">
    <property type="nucleotide sequence ID" value="NZ_APNK01000002.1"/>
</dbReference>
<dbReference type="PANTHER" id="PTHR11712:SF320">
    <property type="entry name" value="BETA-KETOACYL SYNTHASE"/>
    <property type="match status" value="1"/>
</dbReference>
<dbReference type="GO" id="GO:0005829">
    <property type="term" value="C:cytosol"/>
    <property type="evidence" value="ECO:0007669"/>
    <property type="project" value="TreeGrafter"/>
</dbReference>
<dbReference type="EC" id="2.3.1.41" evidence="6"/>
<dbReference type="Proteomes" id="UP000028302">
    <property type="component" value="Unassembled WGS sequence"/>
</dbReference>
<evidence type="ECO:0000256" key="2">
    <source>
        <dbReference type="ARBA" id="ARBA00008467"/>
    </source>
</evidence>
<dbReference type="PATRIC" id="fig|1304275.5.peg.388"/>
<dbReference type="UniPathway" id="UPA00094"/>
<dbReference type="SMART" id="SM00825">
    <property type="entry name" value="PKS_KS"/>
    <property type="match status" value="1"/>
</dbReference>
<dbReference type="GO" id="GO:0004315">
    <property type="term" value="F:3-oxoacyl-[acyl-carrier-protein] synthase activity"/>
    <property type="evidence" value="ECO:0007669"/>
    <property type="project" value="UniProtKB-EC"/>
</dbReference>
<dbReference type="PROSITE" id="PS52004">
    <property type="entry name" value="KS3_2"/>
    <property type="match status" value="1"/>
</dbReference>
<dbReference type="PANTHER" id="PTHR11712">
    <property type="entry name" value="POLYKETIDE SYNTHASE-RELATED"/>
    <property type="match status" value="1"/>
</dbReference>
<name>A0A084IQ64_SALHC</name>
<dbReference type="STRING" id="1304275.C41B8_01922"/>
<dbReference type="InterPro" id="IPR018201">
    <property type="entry name" value="Ketoacyl_synth_AS"/>
</dbReference>
<comment type="caution">
    <text evidence="6">The sequence shown here is derived from an EMBL/GenBank/DDBJ whole genome shotgun (WGS) entry which is preliminary data.</text>
</comment>
<dbReference type="InterPro" id="IPR014031">
    <property type="entry name" value="Ketoacyl_synth_C"/>
</dbReference>
<keyword evidence="7" id="KW-1185">Reference proteome</keyword>
<dbReference type="OrthoDB" id="5559162at2"/>
<dbReference type="InterPro" id="IPR020841">
    <property type="entry name" value="PKS_Beta-ketoAc_synthase_dom"/>
</dbReference>
<dbReference type="Pfam" id="PF00109">
    <property type="entry name" value="ketoacyl-synt"/>
    <property type="match status" value="1"/>
</dbReference>
<evidence type="ECO:0000313" key="7">
    <source>
        <dbReference type="Proteomes" id="UP000028302"/>
    </source>
</evidence>
<evidence type="ECO:0000256" key="4">
    <source>
        <dbReference type="RuleBase" id="RU003694"/>
    </source>
</evidence>
<accession>A0A084IQ64</accession>
<gene>
    <name evidence="6" type="ORF">C41B8_01922</name>
</gene>
<proteinExistence type="inferred from homology"/>